<evidence type="ECO:0000313" key="4">
    <source>
        <dbReference type="EMBL" id="NGN69708.1"/>
    </source>
</evidence>
<dbReference type="InterPro" id="IPR007527">
    <property type="entry name" value="Znf_SWIM"/>
</dbReference>
<dbReference type="Pfam" id="PF04434">
    <property type="entry name" value="SWIM"/>
    <property type="match status" value="1"/>
</dbReference>
<keyword evidence="1" id="KW-0479">Metal-binding</keyword>
<feature type="region of interest" description="Disordered" evidence="2">
    <location>
        <begin position="191"/>
        <end position="245"/>
    </location>
</feature>
<keyword evidence="5" id="KW-1185">Reference proteome</keyword>
<feature type="compositionally biased region" description="Low complexity" evidence="2">
    <location>
        <begin position="191"/>
        <end position="202"/>
    </location>
</feature>
<name>A0A6G4UE59_9ACTN</name>
<reference evidence="4 5" key="1">
    <citation type="submission" date="2020-02" db="EMBL/GenBank/DDBJ databases">
        <title>Whole-genome analyses of novel actinobacteria.</title>
        <authorList>
            <person name="Sahin N."/>
        </authorList>
    </citation>
    <scope>NUCLEOTIDE SEQUENCE [LARGE SCALE GENOMIC DNA]</scope>
    <source>
        <strain evidence="4 5">A7024</strain>
    </source>
</reference>
<dbReference type="AlphaFoldDB" id="A0A6G4UE59"/>
<dbReference type="PANTHER" id="PTHR38133">
    <property type="entry name" value="SLR1429 PROTEIN"/>
    <property type="match status" value="1"/>
</dbReference>
<dbReference type="GO" id="GO:0008270">
    <property type="term" value="F:zinc ion binding"/>
    <property type="evidence" value="ECO:0007669"/>
    <property type="project" value="UniProtKB-KW"/>
</dbReference>
<evidence type="ECO:0000313" key="5">
    <source>
        <dbReference type="Proteomes" id="UP000481583"/>
    </source>
</evidence>
<evidence type="ECO:0000259" key="3">
    <source>
        <dbReference type="PROSITE" id="PS50966"/>
    </source>
</evidence>
<comment type="caution">
    <text evidence="4">The sequence shown here is derived from an EMBL/GenBank/DDBJ whole genome shotgun (WGS) entry which is preliminary data.</text>
</comment>
<accession>A0A6G4UE59</accession>
<feature type="domain" description="SWIM-type" evidence="3">
    <location>
        <begin position="125"/>
        <end position="160"/>
    </location>
</feature>
<keyword evidence="1" id="KW-0863">Zinc-finger</keyword>
<dbReference type="EMBL" id="JAAKZV010000330">
    <property type="protein sequence ID" value="NGN69708.1"/>
    <property type="molecule type" value="Genomic_DNA"/>
</dbReference>
<evidence type="ECO:0000256" key="2">
    <source>
        <dbReference type="SAM" id="MobiDB-lite"/>
    </source>
</evidence>
<sequence length="358" mass="37358">MRVPGDDRRRIFPAFAARKGSRVPFADTWWGEAWLAALEQTSLDSGRLARGRTYARGGHVQEMTVTPGRVAALVQGSRPRPYRAEVRLRTLTDAQWDHFLDRAAADPAHLAALLDKELPHALADSGTRLLPAEGDLAPHCSCPDTGRPCKHAAALCYQAARLLDADPFVLLLMRGRGESELLEQFRRRNAARSAAESRGRTAPGVPAREAVFRTNRPPLPPPLPLPELPGTGPALPDPEPGLPVDSTAVELLAGDAASRAHAALTRMTGVGGLGPASAGGRNSAAARGTTPAAPTGSTPTAPGGRNSAAAPGSTPAAAPGSTRAARPGSTPAARPGSTPAAQRVWSLSPIHIAEPTRH</sequence>
<proteinExistence type="predicted"/>
<feature type="compositionally biased region" description="Pro residues" evidence="2">
    <location>
        <begin position="217"/>
        <end position="227"/>
    </location>
</feature>
<feature type="region of interest" description="Disordered" evidence="2">
    <location>
        <begin position="274"/>
        <end position="358"/>
    </location>
</feature>
<organism evidence="4 5">
    <name type="scientific">Streptomyces coryli</name>
    <dbReference type="NCBI Taxonomy" id="1128680"/>
    <lineage>
        <taxon>Bacteria</taxon>
        <taxon>Bacillati</taxon>
        <taxon>Actinomycetota</taxon>
        <taxon>Actinomycetes</taxon>
        <taxon>Kitasatosporales</taxon>
        <taxon>Streptomycetaceae</taxon>
        <taxon>Streptomyces</taxon>
    </lineage>
</organism>
<dbReference type="PROSITE" id="PS50966">
    <property type="entry name" value="ZF_SWIM"/>
    <property type="match status" value="1"/>
</dbReference>
<gene>
    <name evidence="4" type="ORF">G5C51_38205</name>
</gene>
<feature type="non-terminal residue" evidence="4">
    <location>
        <position position="358"/>
    </location>
</feature>
<evidence type="ECO:0000256" key="1">
    <source>
        <dbReference type="PROSITE-ProRule" id="PRU00325"/>
    </source>
</evidence>
<dbReference type="PANTHER" id="PTHR38133:SF1">
    <property type="entry name" value="SLR1429 PROTEIN"/>
    <property type="match status" value="1"/>
</dbReference>
<keyword evidence="1" id="KW-0862">Zinc</keyword>
<dbReference type="Proteomes" id="UP000481583">
    <property type="component" value="Unassembled WGS sequence"/>
</dbReference>
<protein>
    <recommendedName>
        <fullName evidence="3">SWIM-type domain-containing protein</fullName>
    </recommendedName>
</protein>
<feature type="compositionally biased region" description="Low complexity" evidence="2">
    <location>
        <begin position="275"/>
        <end position="322"/>
    </location>
</feature>